<organism evidence="1 2">
    <name type="scientific">Olivibacter jilunii</name>
    <dbReference type="NCBI Taxonomy" id="985016"/>
    <lineage>
        <taxon>Bacteria</taxon>
        <taxon>Pseudomonadati</taxon>
        <taxon>Bacteroidota</taxon>
        <taxon>Sphingobacteriia</taxon>
        <taxon>Sphingobacteriales</taxon>
        <taxon>Sphingobacteriaceae</taxon>
        <taxon>Olivibacter</taxon>
    </lineage>
</organism>
<accession>A0ABW6AZ55</accession>
<evidence type="ECO:0000313" key="2">
    <source>
        <dbReference type="Proteomes" id="UP001597560"/>
    </source>
</evidence>
<comment type="caution">
    <text evidence="1">The sequence shown here is derived from an EMBL/GenBank/DDBJ whole genome shotgun (WGS) entry which is preliminary data.</text>
</comment>
<keyword evidence="2" id="KW-1185">Reference proteome</keyword>
<protein>
    <submittedName>
        <fullName evidence="1">DUF935 family protein</fullName>
    </submittedName>
</protein>
<name>A0ABW6AZ55_9SPHI</name>
<sequence>MARRTKGINIKSKEDLSKQINIVKQEINIRPINRQPIDIQKVKLAIQSAESTTNPNRSLLYDIYGNIKSDGHLTGLRKKLFNAVTGAEWEFSKMGKVIPRVNDLIDTVEFDKTLKEIVNSILWGLTWIEFSNFTKEGFNLWVMPRKHCRPETGDLVREQNGFEPVLNIREGIYAKTCMEIGEPDDLGAYFDVVQYVVYKRGNFGDWAQFAEIFGMPFRIGEYDSYDETQKAQLEKALDEAGSAAYAVIPKGSSLRFEKNPSTGDGQLYNLLKNACNQEMSVALLTVTETTTSSSSSGYAQSKEHGDQQDDIFKGLRDYVRRILNRKFVPILQANGIDTEGGYFIVKGEGEEKLSLKERFEIHIRMIKELGLPYDVDSLYEQYGLTKPKDFDAQVKAKKEEKEAFKKAITPKQEENKNLSAETKTLWEKAKYFFGLAPQS</sequence>
<dbReference type="InterPro" id="IPR009279">
    <property type="entry name" value="Portal_Mu"/>
</dbReference>
<dbReference type="Pfam" id="PF06074">
    <property type="entry name" value="Portal_Mu"/>
    <property type="match status" value="1"/>
</dbReference>
<gene>
    <name evidence="1" type="ORF">ACFS6J_06140</name>
</gene>
<dbReference type="EMBL" id="JBHUPA010000002">
    <property type="protein sequence ID" value="MFD2961354.1"/>
    <property type="molecule type" value="Genomic_DNA"/>
</dbReference>
<proteinExistence type="predicted"/>
<dbReference type="Proteomes" id="UP001597560">
    <property type="component" value="Unassembled WGS sequence"/>
</dbReference>
<reference evidence="2" key="1">
    <citation type="journal article" date="2019" name="Int. J. Syst. Evol. Microbiol.">
        <title>The Global Catalogue of Microorganisms (GCM) 10K type strain sequencing project: providing services to taxonomists for standard genome sequencing and annotation.</title>
        <authorList>
            <consortium name="The Broad Institute Genomics Platform"/>
            <consortium name="The Broad Institute Genome Sequencing Center for Infectious Disease"/>
            <person name="Wu L."/>
            <person name="Ma J."/>
        </authorList>
    </citation>
    <scope>NUCLEOTIDE SEQUENCE [LARGE SCALE GENOMIC DNA]</scope>
    <source>
        <strain evidence="2">KCTC 23098</strain>
    </source>
</reference>
<evidence type="ECO:0000313" key="1">
    <source>
        <dbReference type="EMBL" id="MFD2961354.1"/>
    </source>
</evidence>
<dbReference type="RefSeq" id="WP_377609494.1">
    <property type="nucleotide sequence ID" value="NZ_JBHUPA010000002.1"/>
</dbReference>